<dbReference type="GO" id="GO:0022857">
    <property type="term" value="F:transmembrane transporter activity"/>
    <property type="evidence" value="ECO:0007669"/>
    <property type="project" value="TreeGrafter"/>
</dbReference>
<feature type="transmembrane region" description="Helical" evidence="6">
    <location>
        <begin position="685"/>
        <end position="709"/>
    </location>
</feature>
<evidence type="ECO:0000313" key="10">
    <source>
        <dbReference type="Proteomes" id="UP000607559"/>
    </source>
</evidence>
<dbReference type="PANTHER" id="PTHR30572">
    <property type="entry name" value="MEMBRANE COMPONENT OF TRANSPORTER-RELATED"/>
    <property type="match status" value="1"/>
</dbReference>
<feature type="domain" description="ABC3 transporter permease C-terminal" evidence="7">
    <location>
        <begin position="688"/>
        <end position="799"/>
    </location>
</feature>
<reference evidence="9" key="1">
    <citation type="journal article" date="2014" name="Int. J. Syst. Evol. Microbiol.">
        <title>Complete genome sequence of Corynebacterium casei LMG S-19264T (=DSM 44701T), isolated from a smear-ripened cheese.</title>
        <authorList>
            <consortium name="US DOE Joint Genome Institute (JGI-PGF)"/>
            <person name="Walter F."/>
            <person name="Albersmeier A."/>
            <person name="Kalinowski J."/>
            <person name="Ruckert C."/>
        </authorList>
    </citation>
    <scope>NUCLEOTIDE SEQUENCE</scope>
    <source>
        <strain evidence="9">CGMCC 1.15448</strain>
    </source>
</reference>
<reference evidence="9" key="2">
    <citation type="submission" date="2020-09" db="EMBL/GenBank/DDBJ databases">
        <authorList>
            <person name="Sun Q."/>
            <person name="Zhou Y."/>
        </authorList>
    </citation>
    <scope>NUCLEOTIDE SEQUENCE</scope>
    <source>
        <strain evidence="9">CGMCC 1.15448</strain>
    </source>
</reference>
<dbReference type="Pfam" id="PF12704">
    <property type="entry name" value="MacB_PCD"/>
    <property type="match status" value="2"/>
</dbReference>
<name>A0A8J2UCI3_9BACT</name>
<keyword evidence="2" id="KW-1003">Cell membrane</keyword>
<evidence type="ECO:0000256" key="1">
    <source>
        <dbReference type="ARBA" id="ARBA00004651"/>
    </source>
</evidence>
<comment type="subcellular location">
    <subcellularLocation>
        <location evidence="1">Cell membrane</location>
        <topology evidence="1">Multi-pass membrane protein</topology>
    </subcellularLocation>
</comment>
<keyword evidence="10" id="KW-1185">Reference proteome</keyword>
<sequence length="808" mass="90342">MLQNYLKVALRNLWKSKGFSAINIIGLAAGLGVCLLIVLYVIDELSYDKYNLKADRIYRIDADIYFNNTGFLAAVTPKPMALTLVKEYPQVEQMVRTNYQGDIMVKKGANYIQDHHLVFADSTFFQVFTVPMIAGDPKTALNEPHSIAIDESVARRYFNSTDVVGKTLELENHTVCKVTGIFRDMPKQSHFHFSFIRPLRDGYNRGDDNDWLSNNYISYILLKPGVSRDFMQGRVDATVDQYIGKQLFDLLHTSTQDLKKQGNYFKYPLIPLLDIHLHSNKSYEFEANGNINFVYIFSFIAMLILLIACVNFMNLSTARSANRAKEVGIRKVAGSTKGYLIAQFLTESVLMSFFSLLLALGIAELLLPMFNHLAGKELDAGMLFSGRLLPVLVVLVLMVGVIAGSYPAFYLSSFQPIAVLKGKIASGFRSSWLRSSLVVFQFTISIALIIGTLVIYNQLKYIRSRELGFNREQVLVIHGAYEAGDAIKSFRQELLKLSGVADATLSGDLPVSGGGYNQNGWFRDASLDAKRVVVLTSLNVDEHYIPTLGMQMVKGRDFAPRDFPTDSVGIILNEAAVQLLGLKDPVNETLYRPGDNFRPMPMHVIGVVKDFNFNSMHEKVGPLVMQLGDNRGMMAVRLLPGTASSLPQRIEDRWRSIAHGVPFSYTFMDNDFDHLYHAEQQTGQVFITFALFAILIACLGLLGLVTYAAEQRMKEIGIRKVLGARVGTIVGLLSKDFARLVFIASLIAFPLSWWAMNQWLQSFAYRIGISWWIFVAAGMAALLIALVTVSFQTIRAAVANPVRALRSE</sequence>
<feature type="transmembrane region" description="Helical" evidence="6">
    <location>
        <begin position="737"/>
        <end position="756"/>
    </location>
</feature>
<comment type="caution">
    <text evidence="9">The sequence shown here is derived from an EMBL/GenBank/DDBJ whole genome shotgun (WGS) entry which is preliminary data.</text>
</comment>
<evidence type="ECO:0000256" key="4">
    <source>
        <dbReference type="ARBA" id="ARBA00022989"/>
    </source>
</evidence>
<feature type="transmembrane region" description="Helical" evidence="6">
    <location>
        <begin position="293"/>
        <end position="315"/>
    </location>
</feature>
<dbReference type="Pfam" id="PF02687">
    <property type="entry name" value="FtsX"/>
    <property type="match status" value="2"/>
</dbReference>
<feature type="transmembrane region" description="Helical" evidence="6">
    <location>
        <begin position="390"/>
        <end position="411"/>
    </location>
</feature>
<feature type="domain" description="MacB-like periplasmic core" evidence="8">
    <location>
        <begin position="443"/>
        <end position="614"/>
    </location>
</feature>
<feature type="transmembrane region" description="Helical" evidence="6">
    <location>
        <begin position="432"/>
        <end position="456"/>
    </location>
</feature>
<evidence type="ECO:0000256" key="5">
    <source>
        <dbReference type="ARBA" id="ARBA00023136"/>
    </source>
</evidence>
<gene>
    <name evidence="9" type="ORF">GCM10011511_21730</name>
</gene>
<feature type="transmembrane region" description="Helical" evidence="6">
    <location>
        <begin position="21"/>
        <end position="42"/>
    </location>
</feature>
<dbReference type="InterPro" id="IPR025857">
    <property type="entry name" value="MacB_PCD"/>
</dbReference>
<keyword evidence="3 6" id="KW-0812">Transmembrane</keyword>
<evidence type="ECO:0000259" key="8">
    <source>
        <dbReference type="Pfam" id="PF12704"/>
    </source>
</evidence>
<protein>
    <submittedName>
        <fullName evidence="9">ABC transporter permease</fullName>
    </submittedName>
</protein>
<feature type="domain" description="MacB-like periplasmic core" evidence="8">
    <location>
        <begin position="20"/>
        <end position="231"/>
    </location>
</feature>
<evidence type="ECO:0000256" key="6">
    <source>
        <dbReference type="SAM" id="Phobius"/>
    </source>
</evidence>
<keyword evidence="5 6" id="KW-0472">Membrane</keyword>
<dbReference type="RefSeq" id="WP_188931391.1">
    <property type="nucleotide sequence ID" value="NZ_BMJC01000002.1"/>
</dbReference>
<evidence type="ECO:0000259" key="7">
    <source>
        <dbReference type="Pfam" id="PF02687"/>
    </source>
</evidence>
<evidence type="ECO:0000313" key="9">
    <source>
        <dbReference type="EMBL" id="GGA98087.1"/>
    </source>
</evidence>
<evidence type="ECO:0000256" key="2">
    <source>
        <dbReference type="ARBA" id="ARBA00022475"/>
    </source>
</evidence>
<dbReference type="InterPro" id="IPR003838">
    <property type="entry name" value="ABC3_permease_C"/>
</dbReference>
<organism evidence="9 10">
    <name type="scientific">Puia dinghuensis</name>
    <dbReference type="NCBI Taxonomy" id="1792502"/>
    <lineage>
        <taxon>Bacteria</taxon>
        <taxon>Pseudomonadati</taxon>
        <taxon>Bacteroidota</taxon>
        <taxon>Chitinophagia</taxon>
        <taxon>Chitinophagales</taxon>
        <taxon>Chitinophagaceae</taxon>
        <taxon>Puia</taxon>
    </lineage>
</organism>
<evidence type="ECO:0000256" key="3">
    <source>
        <dbReference type="ARBA" id="ARBA00022692"/>
    </source>
</evidence>
<dbReference type="InterPro" id="IPR050250">
    <property type="entry name" value="Macrolide_Exporter_MacB"/>
</dbReference>
<dbReference type="AlphaFoldDB" id="A0A8J2UCI3"/>
<feature type="domain" description="ABC3 transporter permease C-terminal" evidence="7">
    <location>
        <begin position="299"/>
        <end position="416"/>
    </location>
</feature>
<dbReference type="Proteomes" id="UP000607559">
    <property type="component" value="Unassembled WGS sequence"/>
</dbReference>
<proteinExistence type="predicted"/>
<dbReference type="EMBL" id="BMJC01000002">
    <property type="protein sequence ID" value="GGA98087.1"/>
    <property type="molecule type" value="Genomic_DNA"/>
</dbReference>
<feature type="transmembrane region" description="Helical" evidence="6">
    <location>
        <begin position="768"/>
        <end position="791"/>
    </location>
</feature>
<dbReference type="PANTHER" id="PTHR30572:SF18">
    <property type="entry name" value="ABC-TYPE MACROLIDE FAMILY EXPORT SYSTEM PERMEASE COMPONENT 2"/>
    <property type="match status" value="1"/>
</dbReference>
<accession>A0A8J2UCI3</accession>
<feature type="transmembrane region" description="Helical" evidence="6">
    <location>
        <begin position="349"/>
        <end position="370"/>
    </location>
</feature>
<dbReference type="GO" id="GO:0005886">
    <property type="term" value="C:plasma membrane"/>
    <property type="evidence" value="ECO:0007669"/>
    <property type="project" value="UniProtKB-SubCell"/>
</dbReference>
<keyword evidence="4 6" id="KW-1133">Transmembrane helix</keyword>